<accession>A0A9N8D4T0</accession>
<dbReference type="GO" id="GO:0006606">
    <property type="term" value="P:protein import into nucleus"/>
    <property type="evidence" value="ECO:0007669"/>
    <property type="project" value="TreeGrafter"/>
</dbReference>
<dbReference type="SUPFAM" id="SSF48371">
    <property type="entry name" value="ARM repeat"/>
    <property type="match status" value="1"/>
</dbReference>
<evidence type="ECO:0000256" key="2">
    <source>
        <dbReference type="ARBA" id="ARBA00007991"/>
    </source>
</evidence>
<proteinExistence type="inferred from homology"/>
<evidence type="ECO:0000313" key="5">
    <source>
        <dbReference type="EMBL" id="CAB9496413.1"/>
    </source>
</evidence>
<evidence type="ECO:0000256" key="4">
    <source>
        <dbReference type="ARBA" id="ARBA00023242"/>
    </source>
</evidence>
<evidence type="ECO:0000313" key="6">
    <source>
        <dbReference type="Proteomes" id="UP001153069"/>
    </source>
</evidence>
<dbReference type="Proteomes" id="UP001153069">
    <property type="component" value="Unassembled WGS sequence"/>
</dbReference>
<keyword evidence="6" id="KW-1185">Reference proteome</keyword>
<dbReference type="OrthoDB" id="189691at2759"/>
<gene>
    <name evidence="5" type="ORF">SEMRO_4_G003880.1</name>
</gene>
<protein>
    <recommendedName>
        <fullName evidence="7">Exportin-1/Importin-beta-like domain-containing protein</fullName>
    </recommendedName>
</protein>
<evidence type="ECO:0000256" key="3">
    <source>
        <dbReference type="ARBA" id="ARBA00022448"/>
    </source>
</evidence>
<sequence>MEQQVAEAALAMVRSNTDAATRTAASQFLEQWTRTPEAWDIYAKWLRSFRDNHVNHDVNGDAIGMQLLCLTLLQAKIRREVPRGTSPNDSLQAVRNELGSFLGGNRNIINNNGAQQPLQSAIHEQAQLNHSVVTPLCICIAGLAARCGGVQDLISLCRLSNTTQMTNGSSASSSSSPMILPSNALRLLACLPPEVEACAELRSHQVTAELWPYLEPVLDTIRIALAREDTIAPALEALKNWSSICHVSLSHLSTPTCGGTDCLLPLLIQLLSAQQPSRSDVIISASRALTEAILVPSDSCTPARQAAASMLFNAIGSHGFVAAPLAFATRHEWEDTAHALATLVCTLVTEEVDYICTLPAEALLNLLLQIQSHPHTPVTLTALECWLTVQETPASARHNNWKAPLFEKVVQGIVARITLPDSFTSWQDELDVDESEFEELRRMVGDVLISSYYLLRVQFVQMMASYIHSNNVIHWPVVESALFCMVKVAREVCARIKARTGGSSVSADRDATSQQLLQLVEQLCGTPSAAESAARKHPLVLSGVCTFVGAYAQAWNVKCPPEALLQLLAYLRQAMVPSAVVDAAKATRLILVNCSTRLLAGEQQQLLTSLRETLDAVLSTENEEAMATVAEGLTRLLVQIKEESIVRDSLANLIGPLLQRAEAAISVIPIGESGAEASQETHIAVESLARHLHVLQVIIRFCDTGAPISDVIASVWPVLDKAAQRVPQFEFLLDPLLSVHEQLLRTASNFVSPYFEQTIQFVVQVFEAYKHPSSLEYVSGAVETFGATNVDSFRQLLNHVSLILFSYISSGRRPHECPDLIRSYFETLKRYVIYCPSGLLGCEQFTTICKVSLEFLVTCHGEKESTRAILNFLTQLYGWRLSRLDNVATAALEANNGLIDEQLAQHGSGITRACVGGLLGGPTMLWPAYADCLFAVFSVVVTRQAAPPDGQSDSTTVAHQWMFEAQQGSTLPAETYSHVVSILTSLARNGSKSKSKAKMLLTDFAKIAKGEMTTDALVSYSLA</sequence>
<dbReference type="InterPro" id="IPR011989">
    <property type="entry name" value="ARM-like"/>
</dbReference>
<evidence type="ECO:0008006" key="7">
    <source>
        <dbReference type="Google" id="ProtNLM"/>
    </source>
</evidence>
<dbReference type="GO" id="GO:0005737">
    <property type="term" value="C:cytoplasm"/>
    <property type="evidence" value="ECO:0007669"/>
    <property type="project" value="TreeGrafter"/>
</dbReference>
<dbReference type="EMBL" id="CAICTM010000004">
    <property type="protein sequence ID" value="CAB9496413.1"/>
    <property type="molecule type" value="Genomic_DNA"/>
</dbReference>
<reference evidence="5" key="1">
    <citation type="submission" date="2020-06" db="EMBL/GenBank/DDBJ databases">
        <authorList>
            <consortium name="Plant Systems Biology data submission"/>
        </authorList>
    </citation>
    <scope>NUCLEOTIDE SEQUENCE</scope>
    <source>
        <strain evidence="5">D6</strain>
    </source>
</reference>
<dbReference type="AlphaFoldDB" id="A0A9N8D4T0"/>
<evidence type="ECO:0000256" key="1">
    <source>
        <dbReference type="ARBA" id="ARBA00004123"/>
    </source>
</evidence>
<dbReference type="InterPro" id="IPR016024">
    <property type="entry name" value="ARM-type_fold"/>
</dbReference>
<name>A0A9N8D4T0_9STRA</name>
<keyword evidence="4" id="KW-0539">Nucleus</keyword>
<comment type="similarity">
    <text evidence="2">Belongs to the importin beta family.</text>
</comment>
<organism evidence="5 6">
    <name type="scientific">Seminavis robusta</name>
    <dbReference type="NCBI Taxonomy" id="568900"/>
    <lineage>
        <taxon>Eukaryota</taxon>
        <taxon>Sar</taxon>
        <taxon>Stramenopiles</taxon>
        <taxon>Ochrophyta</taxon>
        <taxon>Bacillariophyta</taxon>
        <taxon>Bacillariophyceae</taxon>
        <taxon>Bacillariophycidae</taxon>
        <taxon>Naviculales</taxon>
        <taxon>Naviculaceae</taxon>
        <taxon>Seminavis</taxon>
    </lineage>
</organism>
<dbReference type="PANTHER" id="PTHR12363:SF33">
    <property type="entry name" value="IMPORTIN-13"/>
    <property type="match status" value="1"/>
</dbReference>
<dbReference type="Gene3D" id="1.25.10.10">
    <property type="entry name" value="Leucine-rich Repeat Variant"/>
    <property type="match status" value="1"/>
</dbReference>
<dbReference type="InterPro" id="IPR051345">
    <property type="entry name" value="Importin_beta-like_NTR"/>
</dbReference>
<comment type="subcellular location">
    <subcellularLocation>
        <location evidence="1">Nucleus</location>
    </subcellularLocation>
</comment>
<dbReference type="PANTHER" id="PTHR12363">
    <property type="entry name" value="TRANSPORTIN 3 AND IMPORTIN 13"/>
    <property type="match status" value="1"/>
</dbReference>
<keyword evidence="3" id="KW-0813">Transport</keyword>
<comment type="caution">
    <text evidence="5">The sequence shown here is derived from an EMBL/GenBank/DDBJ whole genome shotgun (WGS) entry which is preliminary data.</text>
</comment>
<dbReference type="GO" id="GO:0005634">
    <property type="term" value="C:nucleus"/>
    <property type="evidence" value="ECO:0007669"/>
    <property type="project" value="UniProtKB-SubCell"/>
</dbReference>